<evidence type="ECO:0000256" key="4">
    <source>
        <dbReference type="ARBA" id="ARBA00022833"/>
    </source>
</evidence>
<dbReference type="InterPro" id="IPR000555">
    <property type="entry name" value="JAMM/MPN+_dom"/>
</dbReference>
<dbReference type="GO" id="GO:0008270">
    <property type="term" value="F:zinc ion binding"/>
    <property type="evidence" value="ECO:0007669"/>
    <property type="project" value="TreeGrafter"/>
</dbReference>
<dbReference type="PANTHER" id="PTHR34858">
    <property type="entry name" value="CYSO-CYSTEINE PEPTIDASE"/>
    <property type="match status" value="1"/>
</dbReference>
<dbReference type="PANTHER" id="PTHR34858:SF1">
    <property type="entry name" value="CYSO-CYSTEINE PEPTIDASE"/>
    <property type="match status" value="1"/>
</dbReference>
<dbReference type="InterPro" id="IPR037518">
    <property type="entry name" value="MPN"/>
</dbReference>
<dbReference type="Gene3D" id="3.40.140.10">
    <property type="entry name" value="Cytidine Deaminase, domain 2"/>
    <property type="match status" value="1"/>
</dbReference>
<dbReference type="RefSeq" id="WP_114436351.1">
    <property type="nucleotide sequence ID" value="NZ_QPIZ01000002.1"/>
</dbReference>
<reference evidence="7 8" key="1">
    <citation type="submission" date="2018-07" db="EMBL/GenBank/DDBJ databases">
        <title>Freshwater and sediment microbial communities from various areas in North America, analyzing microbe dynamics in response to fracking.</title>
        <authorList>
            <person name="Lamendella R."/>
        </authorList>
    </citation>
    <scope>NUCLEOTIDE SEQUENCE [LARGE SCALE GENOMIC DNA]</scope>
    <source>
        <strain evidence="7 8">160A</strain>
    </source>
</reference>
<evidence type="ECO:0000256" key="3">
    <source>
        <dbReference type="ARBA" id="ARBA00022801"/>
    </source>
</evidence>
<feature type="domain" description="MPN" evidence="6">
    <location>
        <begin position="2"/>
        <end position="124"/>
    </location>
</feature>
<dbReference type="PROSITE" id="PS50249">
    <property type="entry name" value="MPN"/>
    <property type="match status" value="1"/>
</dbReference>
<dbReference type="SMART" id="SM00232">
    <property type="entry name" value="JAB_MPN"/>
    <property type="match status" value="1"/>
</dbReference>
<dbReference type="CDD" id="cd08070">
    <property type="entry name" value="MPN_like"/>
    <property type="match status" value="1"/>
</dbReference>
<proteinExistence type="predicted"/>
<keyword evidence="4" id="KW-0862">Zinc</keyword>
<dbReference type="GO" id="GO:0000502">
    <property type="term" value="C:proteasome complex"/>
    <property type="evidence" value="ECO:0007669"/>
    <property type="project" value="UniProtKB-KW"/>
</dbReference>
<dbReference type="GO" id="GO:0008235">
    <property type="term" value="F:metalloexopeptidase activity"/>
    <property type="evidence" value="ECO:0007669"/>
    <property type="project" value="TreeGrafter"/>
</dbReference>
<evidence type="ECO:0000259" key="6">
    <source>
        <dbReference type="PROSITE" id="PS50249"/>
    </source>
</evidence>
<keyword evidence="7" id="KW-0647">Proteasome</keyword>
<evidence type="ECO:0000256" key="2">
    <source>
        <dbReference type="ARBA" id="ARBA00022723"/>
    </source>
</evidence>
<dbReference type="EMBL" id="QPIZ01000002">
    <property type="protein sequence ID" value="RCW39098.1"/>
    <property type="molecule type" value="Genomic_DNA"/>
</dbReference>
<evidence type="ECO:0000313" key="8">
    <source>
        <dbReference type="Proteomes" id="UP000252733"/>
    </source>
</evidence>
<evidence type="ECO:0000256" key="5">
    <source>
        <dbReference type="ARBA" id="ARBA00023049"/>
    </source>
</evidence>
<dbReference type="InterPro" id="IPR051929">
    <property type="entry name" value="VirAsm_ModProt"/>
</dbReference>
<dbReference type="Proteomes" id="UP000252733">
    <property type="component" value="Unassembled WGS sequence"/>
</dbReference>
<keyword evidence="8" id="KW-1185">Reference proteome</keyword>
<evidence type="ECO:0000313" key="7">
    <source>
        <dbReference type="EMBL" id="RCW39098.1"/>
    </source>
</evidence>
<keyword evidence="5" id="KW-0482">Metalloprotease</keyword>
<keyword evidence="1" id="KW-0645">Protease</keyword>
<sequence length="131" mass="14998">MLKIKRETYKQIISSAREALPNEACGYLAGTSDTITHCFPMTNTDASPEHYSFDPGEQFEVLRKTRDLGLEIIANFHSHPQTPSRPSEEDIRLAYDPNIAYGIISLVSEDEHFNLFRIKDNKVFPEGYYII</sequence>
<accession>A0A368VD83</accession>
<organism evidence="7 8">
    <name type="scientific">Marinilabilia salmonicolor</name>
    <dbReference type="NCBI Taxonomy" id="989"/>
    <lineage>
        <taxon>Bacteria</taxon>
        <taxon>Pseudomonadati</taxon>
        <taxon>Bacteroidota</taxon>
        <taxon>Bacteroidia</taxon>
        <taxon>Marinilabiliales</taxon>
        <taxon>Marinilabiliaceae</taxon>
        <taxon>Marinilabilia</taxon>
    </lineage>
</organism>
<keyword evidence="2" id="KW-0479">Metal-binding</keyword>
<dbReference type="SUPFAM" id="SSF102712">
    <property type="entry name" value="JAB1/MPN domain"/>
    <property type="match status" value="1"/>
</dbReference>
<comment type="caution">
    <text evidence="7">The sequence shown here is derived from an EMBL/GenBank/DDBJ whole genome shotgun (WGS) entry which is preliminary data.</text>
</comment>
<keyword evidence="3" id="KW-0378">Hydrolase</keyword>
<evidence type="ECO:0000256" key="1">
    <source>
        <dbReference type="ARBA" id="ARBA00022670"/>
    </source>
</evidence>
<dbReference type="InterPro" id="IPR028090">
    <property type="entry name" value="JAB_dom_prok"/>
</dbReference>
<gene>
    <name evidence="7" type="ORF">DFO77_102253</name>
</gene>
<name>A0A368VD83_9BACT</name>
<dbReference type="AlphaFoldDB" id="A0A368VD83"/>
<dbReference type="Pfam" id="PF14464">
    <property type="entry name" value="Prok-JAB"/>
    <property type="match status" value="1"/>
</dbReference>
<protein>
    <submittedName>
        <fullName evidence="7">Proteasome lid subunit RPN8/RPN11</fullName>
    </submittedName>
</protein>
<dbReference type="GO" id="GO:0006508">
    <property type="term" value="P:proteolysis"/>
    <property type="evidence" value="ECO:0007669"/>
    <property type="project" value="UniProtKB-KW"/>
</dbReference>